<sequence>MDFLPALYHGSAADSTLWHAVRALAFADLKAPLSENVPYPVRARRSYGAALRGIRNSIANGEELATDGIFASLLLIDSFETVYFRRSEPLGEHGQAVGFILQLRGNKQLFNRPGFGLCCIASHRLLSRQLLRHEFPHPVQMELNSQLDPERTDVKIFDVAYHIATLCAEGYAMLARADDATDEETNQRLDQAKVLRISMESLVKTAETLEMGASSSWKARPSVVSSPGHGESSAMSPFTRFSSMSILVYEDLWMAFLWTFNAAAQIMLREALIFMIQYIVAHEQNDVEDSSNEDRIDWEKAAIEALSSSILRSLPPLLGFNDDLASPEEVQGYTQQGHAVGRCLVLFALDVITRVEHTGQHQKSVAREVLAWVYAVHSSLI</sequence>
<evidence type="ECO:0000313" key="2">
    <source>
        <dbReference type="Proteomes" id="UP001271007"/>
    </source>
</evidence>
<accession>A0AAJ0DP58</accession>
<gene>
    <name evidence="1" type="ORF">LTR09_004942</name>
</gene>
<dbReference type="InterPro" id="IPR053175">
    <property type="entry name" value="DHMBA_Reg_Transcription_Factor"/>
</dbReference>
<dbReference type="Proteomes" id="UP001271007">
    <property type="component" value="Unassembled WGS sequence"/>
</dbReference>
<keyword evidence="2" id="KW-1185">Reference proteome</keyword>
<name>A0AAJ0DP58_9PEZI</name>
<evidence type="ECO:0000313" key="1">
    <source>
        <dbReference type="EMBL" id="KAK3054164.1"/>
    </source>
</evidence>
<dbReference type="AlphaFoldDB" id="A0AAJ0DP58"/>
<dbReference type="EMBL" id="JAWDJX010000013">
    <property type="protein sequence ID" value="KAK3054164.1"/>
    <property type="molecule type" value="Genomic_DNA"/>
</dbReference>
<organism evidence="1 2">
    <name type="scientific">Extremus antarcticus</name>
    <dbReference type="NCBI Taxonomy" id="702011"/>
    <lineage>
        <taxon>Eukaryota</taxon>
        <taxon>Fungi</taxon>
        <taxon>Dikarya</taxon>
        <taxon>Ascomycota</taxon>
        <taxon>Pezizomycotina</taxon>
        <taxon>Dothideomycetes</taxon>
        <taxon>Dothideomycetidae</taxon>
        <taxon>Mycosphaerellales</taxon>
        <taxon>Extremaceae</taxon>
        <taxon>Extremus</taxon>
    </lineage>
</organism>
<protein>
    <submittedName>
        <fullName evidence="1">Uncharacterized protein</fullName>
    </submittedName>
</protein>
<proteinExistence type="predicted"/>
<comment type="caution">
    <text evidence="1">The sequence shown here is derived from an EMBL/GenBank/DDBJ whole genome shotgun (WGS) entry which is preliminary data.</text>
</comment>
<reference evidence="1" key="1">
    <citation type="submission" date="2023-04" db="EMBL/GenBank/DDBJ databases">
        <title>Black Yeasts Isolated from many extreme environments.</title>
        <authorList>
            <person name="Coleine C."/>
            <person name="Stajich J.E."/>
            <person name="Selbmann L."/>
        </authorList>
    </citation>
    <scope>NUCLEOTIDE SEQUENCE</scope>
    <source>
        <strain evidence="1">CCFEE 5312</strain>
    </source>
</reference>
<dbReference type="PANTHER" id="PTHR38791">
    <property type="entry name" value="ZN(II)2CYS6 TRANSCRIPTION FACTOR (EUROFUNG)-RELATED-RELATED"/>
    <property type="match status" value="1"/>
</dbReference>